<dbReference type="HOGENOM" id="CLU_165379_0_0_6"/>
<dbReference type="AlphaFoldDB" id="B2VJH9"/>
<name>B2VJH9_ERWT9</name>
<dbReference type="EMBL" id="CU468135">
    <property type="protein sequence ID" value="CAO95591.1"/>
    <property type="molecule type" value="Genomic_DNA"/>
</dbReference>
<evidence type="ECO:0000313" key="3">
    <source>
        <dbReference type="EMBL" id="CAO95591.1"/>
    </source>
</evidence>
<reference evidence="3 4" key="1">
    <citation type="journal article" date="2008" name="Environ. Microbiol.">
        <title>The genome of Erwinia tasmaniensis strain Et1/99, a non-pathogenic bacterium in the genus Erwinia.</title>
        <authorList>
            <person name="Kube M."/>
            <person name="Migdoll A.M."/>
            <person name="Mueller I."/>
            <person name="Kuhl H."/>
            <person name="Beck A."/>
            <person name="Reinhardt R."/>
            <person name="Geider K."/>
        </authorList>
    </citation>
    <scope>NUCLEOTIDE SEQUENCE [LARGE SCALE GENOMIC DNA]</scope>
    <source>
        <strain evidence="4">DSM 17950 / CFBP 7177 / CIP 109463 / NCPPB 4357 / Et1/99</strain>
    </source>
</reference>
<evidence type="ECO:0000256" key="2">
    <source>
        <dbReference type="SAM" id="Phobius"/>
    </source>
</evidence>
<protein>
    <recommendedName>
        <fullName evidence="5">DUF2570 domain-containing protein</fullName>
    </recommendedName>
</protein>
<dbReference type="Proteomes" id="UP000001726">
    <property type="component" value="Chromosome"/>
</dbReference>
<evidence type="ECO:0000313" key="4">
    <source>
        <dbReference type="Proteomes" id="UP000001726"/>
    </source>
</evidence>
<feature type="region of interest" description="Disordered" evidence="1">
    <location>
        <begin position="74"/>
        <end position="101"/>
    </location>
</feature>
<evidence type="ECO:0000256" key="1">
    <source>
        <dbReference type="SAM" id="MobiDB-lite"/>
    </source>
</evidence>
<feature type="transmembrane region" description="Helical" evidence="2">
    <location>
        <begin position="6"/>
        <end position="27"/>
    </location>
</feature>
<evidence type="ECO:0008006" key="5">
    <source>
        <dbReference type="Google" id="ProtNLM"/>
    </source>
</evidence>
<dbReference type="eggNOG" id="ENOG502ZKHI">
    <property type="taxonomic scope" value="Bacteria"/>
</dbReference>
<gene>
    <name evidence="3" type="ordered locus">ETA_05450</name>
</gene>
<dbReference type="KEGG" id="eta:ETA_05450"/>
<sequence length="121" mass="13704">MSYISLRVMGIIMLIVLAVGNILWLRYQQRELAVLRHQNAQLMQQGEMLEARLLQLKYQATHISAALSEQKTVQQHLEKQSEQTRRQLRQAVSQSPCASLPVPDDVIRLQQNTAGSAPGSR</sequence>
<feature type="compositionally biased region" description="Basic and acidic residues" evidence="1">
    <location>
        <begin position="76"/>
        <end position="85"/>
    </location>
</feature>
<accession>B2VJH9</accession>
<keyword evidence="2" id="KW-0472">Membrane</keyword>
<keyword evidence="4" id="KW-1185">Reference proteome</keyword>
<proteinExistence type="predicted"/>
<keyword evidence="2" id="KW-1133">Transmembrane helix</keyword>
<dbReference type="RefSeq" id="WP_012440299.1">
    <property type="nucleotide sequence ID" value="NC_010694.1"/>
</dbReference>
<organism evidence="3 4">
    <name type="scientific">Erwinia tasmaniensis (strain DSM 17950 / CFBP 7177 / CIP 109463 / NCPPB 4357 / Et1/99)</name>
    <dbReference type="NCBI Taxonomy" id="465817"/>
    <lineage>
        <taxon>Bacteria</taxon>
        <taxon>Pseudomonadati</taxon>
        <taxon>Pseudomonadota</taxon>
        <taxon>Gammaproteobacteria</taxon>
        <taxon>Enterobacterales</taxon>
        <taxon>Erwiniaceae</taxon>
        <taxon>Erwinia</taxon>
    </lineage>
</organism>
<keyword evidence="2" id="KW-0812">Transmembrane</keyword>